<dbReference type="EMBL" id="LAJX01000097">
    <property type="protein sequence ID" value="KJV06638.1"/>
    <property type="molecule type" value="Genomic_DNA"/>
</dbReference>
<gene>
    <name evidence="2" type="ORF">VZ94_09815</name>
</gene>
<reference evidence="2 3" key="2">
    <citation type="journal article" date="2016" name="Microb. Ecol.">
        <title>Genome Characteristics of a Novel Type I Methanotroph (Sn10-6) Isolated from a Flooded Indian Rice Field.</title>
        <authorList>
            <person name="Rahalkar M.C."/>
            <person name="Pandit P.S."/>
            <person name="Dhakephalkar P.K."/>
            <person name="Pore S."/>
            <person name="Arora P."/>
            <person name="Kapse N."/>
        </authorList>
    </citation>
    <scope>NUCLEOTIDE SEQUENCE [LARGE SCALE GENOMIC DNA]</scope>
    <source>
        <strain evidence="2 3">Sn10-6</strain>
    </source>
</reference>
<feature type="repeat" description="TPR" evidence="1">
    <location>
        <begin position="13"/>
        <end position="46"/>
    </location>
</feature>
<name>A0A0F3IJE4_9GAMM</name>
<organism evidence="2 3">
    <name type="scientific">Methylocucumis oryzae</name>
    <dbReference type="NCBI Taxonomy" id="1632867"/>
    <lineage>
        <taxon>Bacteria</taxon>
        <taxon>Pseudomonadati</taxon>
        <taxon>Pseudomonadota</taxon>
        <taxon>Gammaproteobacteria</taxon>
        <taxon>Methylococcales</taxon>
        <taxon>Methylococcaceae</taxon>
        <taxon>Methylocucumis</taxon>
    </lineage>
</organism>
<dbReference type="InterPro" id="IPR011990">
    <property type="entry name" value="TPR-like_helical_dom_sf"/>
</dbReference>
<keyword evidence="1" id="KW-0802">TPR repeat</keyword>
<protein>
    <submittedName>
        <fullName evidence="2">Uncharacterized protein</fullName>
    </submittedName>
</protein>
<dbReference type="SMART" id="SM00028">
    <property type="entry name" value="TPR"/>
    <property type="match status" value="1"/>
</dbReference>
<dbReference type="AlphaFoldDB" id="A0A0F3IJE4"/>
<evidence type="ECO:0000256" key="1">
    <source>
        <dbReference type="PROSITE-ProRule" id="PRU00339"/>
    </source>
</evidence>
<accession>A0A0F3IJE4</accession>
<dbReference type="Proteomes" id="UP000033684">
    <property type="component" value="Unassembled WGS sequence"/>
</dbReference>
<evidence type="ECO:0000313" key="2">
    <source>
        <dbReference type="EMBL" id="KJV06638.1"/>
    </source>
</evidence>
<dbReference type="Gene3D" id="1.25.40.10">
    <property type="entry name" value="Tetratricopeptide repeat domain"/>
    <property type="match status" value="1"/>
</dbReference>
<dbReference type="PROSITE" id="PS50005">
    <property type="entry name" value="TPR"/>
    <property type="match status" value="1"/>
</dbReference>
<proteinExistence type="predicted"/>
<keyword evidence="3" id="KW-1185">Reference proteome</keyword>
<dbReference type="InterPro" id="IPR019734">
    <property type="entry name" value="TPR_rpt"/>
</dbReference>
<comment type="caution">
    <text evidence="2">The sequence shown here is derived from an EMBL/GenBank/DDBJ whole genome shotgun (WGS) entry which is preliminary data.</text>
</comment>
<dbReference type="Pfam" id="PF00515">
    <property type="entry name" value="TPR_1"/>
    <property type="match status" value="1"/>
</dbReference>
<reference evidence="3" key="1">
    <citation type="submission" date="2015-03" db="EMBL/GenBank/DDBJ databases">
        <title>Draft genome sequence of a novel methanotroph (Sn10-6) isolated from flooded ricefield rhizosphere in India.</title>
        <authorList>
            <person name="Pandit P.S."/>
            <person name="Pore S.D."/>
            <person name="Arora P."/>
            <person name="Kapse N.G."/>
            <person name="Dhakephalkar P.K."/>
            <person name="Rahalkar M.C."/>
        </authorList>
    </citation>
    <scope>NUCLEOTIDE SEQUENCE [LARGE SCALE GENOMIC DNA]</scope>
    <source>
        <strain evidence="3">Sn10-6</strain>
    </source>
</reference>
<dbReference type="SUPFAM" id="SSF48452">
    <property type="entry name" value="TPR-like"/>
    <property type="match status" value="1"/>
</dbReference>
<sequence>MWNNMLALDSKNIDALNGIGTALMSKNQIDNAIAMFKKAFEYQPNNPLTKNNLVWAMNEKLKLQTSDKYKQAR</sequence>
<evidence type="ECO:0000313" key="3">
    <source>
        <dbReference type="Proteomes" id="UP000033684"/>
    </source>
</evidence>